<reference evidence="1 2" key="1">
    <citation type="submission" date="2023-03" db="EMBL/GenBank/DDBJ databases">
        <title>Genome sequencing of Aquirufa.</title>
        <authorList>
            <person name="Pitt A."/>
            <person name="Hahn M.W."/>
        </authorList>
    </citation>
    <scope>NUCLEOTIDE SEQUENCE [LARGE SCALE GENOMIC DNA]</scope>
    <source>
        <strain evidence="1 2">WAEICH-18A</strain>
    </source>
</reference>
<sequence>MCDLNGPFKLCTCDSEIDRTKPHWVLHRFLEKKTELHVLGEFSNPNLYDRYIIKKIKKRLNTYNVFDFEYTPNEGDYLELFCKIYSDEYSDENEPDFILEYIKGKWVVFEEHEISRYRYKTKTNGKIEGPITELTLAYKNFMENSSEELIVNFLDHTNFGKTPKVSITQSNLLRMLQSNDYSVYKCYKGEVENPFKTDKNELRSKFWWIESVFEKEFYQKYSKSKWEEFFQYGPYSKSFRNLLDNQNLLQPNNQTKKELLELFLKQSTEHYGFKIETYHSLNSIDFINDFEVYSPFDTNSTKPGNSDFSMYGYYNGESENPFGVSSEGIKNMFWKYESIFESKYQAGHFTPQNFQKSGNENRDNEWIHLLNDNPHDKEEIFKLWCFELLYEYLPVRGDLTGSQYSDLYFEKKMSI</sequence>
<comment type="caution">
    <text evidence="1">The sequence shown here is derived from an EMBL/GenBank/DDBJ whole genome shotgun (WGS) entry which is preliminary data.</text>
</comment>
<organism evidence="1 2">
    <name type="scientific">Aquirufa aurantiipilula</name>
    <dbReference type="NCBI Taxonomy" id="2696561"/>
    <lineage>
        <taxon>Bacteria</taxon>
        <taxon>Pseudomonadati</taxon>
        <taxon>Bacteroidota</taxon>
        <taxon>Cytophagia</taxon>
        <taxon>Cytophagales</taxon>
        <taxon>Flectobacillaceae</taxon>
        <taxon>Aquirufa</taxon>
    </lineage>
</organism>
<keyword evidence="2" id="KW-1185">Reference proteome</keyword>
<name>A0ABT6BJG7_9BACT</name>
<dbReference type="Proteomes" id="UP001321344">
    <property type="component" value="Unassembled WGS sequence"/>
</dbReference>
<dbReference type="EMBL" id="JARJOW010000003">
    <property type="protein sequence ID" value="MDF5690311.1"/>
    <property type="molecule type" value="Genomic_DNA"/>
</dbReference>
<evidence type="ECO:0000313" key="2">
    <source>
        <dbReference type="Proteomes" id="UP001321344"/>
    </source>
</evidence>
<evidence type="ECO:0000313" key="1">
    <source>
        <dbReference type="EMBL" id="MDF5690311.1"/>
    </source>
</evidence>
<dbReference type="RefSeq" id="WP_276343973.1">
    <property type="nucleotide sequence ID" value="NZ_JARJOW010000003.1"/>
</dbReference>
<accession>A0ABT6BJG7</accession>
<gene>
    <name evidence="1" type="ORF">PQG43_05510</name>
</gene>
<proteinExistence type="predicted"/>
<protein>
    <submittedName>
        <fullName evidence="1">Uncharacterized protein</fullName>
    </submittedName>
</protein>